<gene>
    <name evidence="2" type="ORF">KCTCHS21_04220</name>
</gene>
<keyword evidence="1" id="KW-0472">Membrane</keyword>
<name>A0A3T1CYT9_9BACL</name>
<keyword evidence="1" id="KW-0812">Transmembrane</keyword>
<dbReference type="RefSeq" id="WP_130604907.1">
    <property type="nucleotide sequence ID" value="NZ_AP019400.1"/>
</dbReference>
<feature type="transmembrane region" description="Helical" evidence="1">
    <location>
        <begin position="71"/>
        <end position="90"/>
    </location>
</feature>
<proteinExistence type="predicted"/>
<dbReference type="KEGG" id="cohn:KCTCHS21_04220"/>
<evidence type="ECO:0000313" key="3">
    <source>
        <dbReference type="Proteomes" id="UP000289856"/>
    </source>
</evidence>
<feature type="transmembrane region" description="Helical" evidence="1">
    <location>
        <begin position="96"/>
        <end position="121"/>
    </location>
</feature>
<sequence>MAIQKLQRSYFWFLALTMLILLTDTLTVRSFSLADQDPVLVYALMFDFMLVIPFLYWLFILRKKGKSITKIIPLPLLGALVVWLVLPVHLRGSVWSAVWPVELLLLAVELAFVGYEIRIIYRVVKRFRRIASQEPNTGEALRIAVHEEIGQRKLASLLLHDISWVYFLFFSWRTKPNIDVDGSPVFTYHKKTNQVLYSAILTKIIILEGIAVHLLLQQWSHWAAWVMTIADIWLLALVWGDCRASALQPVSIKGNYVRLRYGLRIQADIPLEDIANVTSALEFHPDTKELKNSATSLIPANIRIELKQPTKVEGLLFMPRQVTTIYMALDEPEAFAQELRKYAGHN</sequence>
<feature type="transmembrane region" description="Helical" evidence="1">
    <location>
        <begin position="222"/>
        <end position="240"/>
    </location>
</feature>
<keyword evidence="3" id="KW-1185">Reference proteome</keyword>
<dbReference type="EMBL" id="AP019400">
    <property type="protein sequence ID" value="BBI31023.1"/>
    <property type="molecule type" value="Genomic_DNA"/>
</dbReference>
<feature type="transmembrane region" description="Helical" evidence="1">
    <location>
        <begin position="40"/>
        <end position="59"/>
    </location>
</feature>
<feature type="transmembrane region" description="Helical" evidence="1">
    <location>
        <begin position="195"/>
        <end position="216"/>
    </location>
</feature>
<evidence type="ECO:0000256" key="1">
    <source>
        <dbReference type="SAM" id="Phobius"/>
    </source>
</evidence>
<organism evidence="2 3">
    <name type="scientific">Cohnella abietis</name>
    <dbReference type="NCBI Taxonomy" id="2507935"/>
    <lineage>
        <taxon>Bacteria</taxon>
        <taxon>Bacillati</taxon>
        <taxon>Bacillota</taxon>
        <taxon>Bacilli</taxon>
        <taxon>Bacillales</taxon>
        <taxon>Paenibacillaceae</taxon>
        <taxon>Cohnella</taxon>
    </lineage>
</organism>
<dbReference type="OrthoDB" id="875405at2"/>
<keyword evidence="1" id="KW-1133">Transmembrane helix</keyword>
<evidence type="ECO:0000313" key="2">
    <source>
        <dbReference type="EMBL" id="BBI31023.1"/>
    </source>
</evidence>
<protein>
    <recommendedName>
        <fullName evidence="4">Beta-carotene 15,15'-monooxygenase</fullName>
    </recommendedName>
</protein>
<evidence type="ECO:0008006" key="4">
    <source>
        <dbReference type="Google" id="ProtNLM"/>
    </source>
</evidence>
<reference evidence="2 3" key="1">
    <citation type="submission" date="2019-01" db="EMBL/GenBank/DDBJ databases">
        <title>Complete genome sequence of Cohnella hallensis HS21 isolated from Korean fir (Abies koreana) rhizospheric soil.</title>
        <authorList>
            <person name="Jiang L."/>
            <person name="Kang S.W."/>
            <person name="Kim S."/>
            <person name="Jung J."/>
            <person name="Kim C.Y."/>
            <person name="Kim D.H."/>
            <person name="Kim S.W."/>
            <person name="Lee J."/>
        </authorList>
    </citation>
    <scope>NUCLEOTIDE SEQUENCE [LARGE SCALE GENOMIC DNA]</scope>
    <source>
        <strain evidence="2 3">HS21</strain>
    </source>
</reference>
<dbReference type="AlphaFoldDB" id="A0A3T1CYT9"/>
<dbReference type="Proteomes" id="UP000289856">
    <property type="component" value="Chromosome"/>
</dbReference>
<accession>A0A3T1CYT9</accession>